<evidence type="ECO:0000256" key="3">
    <source>
        <dbReference type="ARBA" id="ARBA00022692"/>
    </source>
</evidence>
<dbReference type="Pfam" id="PF00028">
    <property type="entry name" value="Cadherin"/>
    <property type="match status" value="1"/>
</dbReference>
<keyword evidence="6 11" id="KW-0106">Calcium</keyword>
<evidence type="ECO:0000256" key="13">
    <source>
        <dbReference type="SAM" id="Phobius"/>
    </source>
</evidence>
<evidence type="ECO:0000256" key="14">
    <source>
        <dbReference type="SAM" id="SignalP"/>
    </source>
</evidence>
<evidence type="ECO:0000256" key="12">
    <source>
        <dbReference type="SAM" id="MobiDB-lite"/>
    </source>
</evidence>
<dbReference type="InterPro" id="IPR002126">
    <property type="entry name" value="Cadherin-like_dom"/>
</dbReference>
<dbReference type="InterPro" id="IPR050174">
    <property type="entry name" value="Protocadherin/Cadherin-CA"/>
</dbReference>
<dbReference type="InterPro" id="IPR015919">
    <property type="entry name" value="Cadherin-like_sf"/>
</dbReference>
<dbReference type="PANTHER" id="PTHR24028">
    <property type="entry name" value="CADHERIN-87A"/>
    <property type="match status" value="1"/>
</dbReference>
<evidence type="ECO:0000256" key="10">
    <source>
        <dbReference type="ARBA" id="ARBA00023180"/>
    </source>
</evidence>
<feature type="transmembrane region" description="Helical" evidence="13">
    <location>
        <begin position="1156"/>
        <end position="1179"/>
    </location>
</feature>
<feature type="region of interest" description="Disordered" evidence="12">
    <location>
        <begin position="1511"/>
        <end position="1530"/>
    </location>
</feature>
<dbReference type="PANTHER" id="PTHR24028:SF146">
    <property type="entry name" value="CADHERIN 96CB, ISOFORM D-RELATED"/>
    <property type="match status" value="1"/>
</dbReference>
<keyword evidence="9 13" id="KW-0472">Membrane</keyword>
<keyword evidence="10" id="KW-0325">Glycoprotein</keyword>
<feature type="signal peptide" evidence="14">
    <location>
        <begin position="1"/>
        <end position="21"/>
    </location>
</feature>
<keyword evidence="5" id="KW-0677">Repeat</keyword>
<dbReference type="GO" id="GO:0007156">
    <property type="term" value="P:homophilic cell adhesion via plasma membrane adhesion molecules"/>
    <property type="evidence" value="ECO:0007669"/>
    <property type="project" value="InterPro"/>
</dbReference>
<comment type="subcellular location">
    <subcellularLocation>
        <location evidence="1">Cell membrane</location>
        <topology evidence="1">Single-pass type I membrane protein</topology>
    </subcellularLocation>
</comment>
<proteinExistence type="predicted"/>
<dbReference type="PROSITE" id="PS00232">
    <property type="entry name" value="CADHERIN_1"/>
    <property type="match status" value="3"/>
</dbReference>
<dbReference type="FunFam" id="2.60.40.60:FF:000004">
    <property type="entry name" value="Protocadherin 1 gamma 2"/>
    <property type="match status" value="1"/>
</dbReference>
<dbReference type="PRINTS" id="PR00205">
    <property type="entry name" value="CADHERIN"/>
</dbReference>
<dbReference type="SUPFAM" id="SSF49313">
    <property type="entry name" value="Cadherin-like"/>
    <property type="match status" value="6"/>
</dbReference>
<evidence type="ECO:0000256" key="11">
    <source>
        <dbReference type="PROSITE-ProRule" id="PRU00043"/>
    </source>
</evidence>
<sequence>MCATSQLRLFLFLALYLPVHILRVRTHDIRLKDNTPNGTQLAVNILPELRGEPKIYSLLQTRGSQYFALNNRTGQLSSARFIDRDLLCQESGLCCPGSPMATLMDTICSGLMYSSSIYVTQTRPGQRFGSVVPAQACIFNLSVSVVSETGQQPDIYPITITICEENDHAPQFKIPSTEKPPGSARISRPSTDQFLPEPMQYTVNISEAVPVGHRILLPLAEDIDAPPFNVRRYELERLDSAVPVVPGFVHSRSSQAPFRLEMAWDSGTRSGSGTHDTLPYASDETRGNIARLELLLIEPLDRESIERYEYRVLAIDGGSPPLTGTLMLEIRVVDTNDHAPRFTKPVYETKVDEGVMSEKIIQLVADDADEGPNAVIRYDWPEAFNMATRTRSNLTQSTGRKEPTSLDELKDAPPSYWFHLDEKTGIISVRRPLDYEVKAQHRFHVIAHNPVGPKITADTIDRPGSPHRIMTSTASVIVNVRNLDDEPPQIMIDYASGRNQNYTEIKENSPSPFFVAFVTVSDPDITSELTKLSMHRGSSADLGSFPDPVVSCSLESHQDAYILRHQNIRTEANLIETRYSLLTQRPLDREQSAIDRILIVCQDSGSPPRTATATAEVRVLDENDCTPRMQVFSPFTIHGNRQEPLDSWPFAKLGQWIEKTRETNAQIHPSLRNAYVAQVPVFTVHVAENQPAGTIFARVWATDLDAGENGRVTYELPRVPSLINISHSSNPVYTDHRIQMHEQIELSSSSIALDLFRVDPTRGDVSTCKVIDREEGETILEQIFLVVQAKDHGDPPCTAFLLLHILIDDENDNPPVFLESKMHFTIRENVPAPAIVGEIRVIDPDLRPMRTFDLDLSPHGSSGSSYSGLADYALLRPHSQIPPKNSLHVRIDPSHNRRDLPFILFPTTDGRFLLNTTRALDRESEEAFQFVLIAVDGGDVFQSTHITSDRLDLMGSRKVKHRTATASVVVIVLDENDNHPEIIFPNPSASNSTVHRVSFREPAGYEIVNINANDRDAGETNGKFYFELIPGSRSEDLFTIDRITGLLRTRRRLTKEDLGEYTLHVIVRDQGDPPLETQLTLHLIVDQSEPHWPYSMRSNLNYFGARSATSHSSIAASGGEDYSPKESSSLTLDGVHLSDGELIGPGGLKRPIHADIVLFVIVALILGLVIVMFGLCLYLRHKKNLFLFLPDLCGFCAGGSPRGVRAMDTKTSYTKTYGDLEHRGAAHPNSTIGGASPGLLTNLLSGDNVMGKKILPSNSTSPLQSPIPSGRGQLPSHLATSMSGPYAQSHSRSSFNLNSTYGNYPGSSKDPMTAVVCPLIDGMPIRQGLAFSPTMIGPEGLFCPSASSAYRPGTTMAVNIPDVANQAETIRKQYAGYCRTTHSGLEYGPQAGHAVDSPDFVNSMNGPANTYNVGHYLGHRSRPTYGPPDEVSSVFVPTSSFEQFPRFGFPVMDEDMNPYQRIAPTGHYMGNEAMALASNPLISKRSHGRKIRYRTGQTSNASSINTTSAAADATVSHDQAPTPCNLGEQQHADGGAVWKNQLTQWRSDPSLNHFEVMSPIAPYALRSGHRSTYEFNNTIHANATPRRLLRRSNSNKHTHGRGVNGYYSTLHESAKQPGSPKTILVDFSGSKLASNETARPNGNYAVSFPKLQASFV</sequence>
<dbReference type="GO" id="GO:0005886">
    <property type="term" value="C:plasma membrane"/>
    <property type="evidence" value="ECO:0007669"/>
    <property type="project" value="UniProtKB-SubCell"/>
</dbReference>
<organism evidence="16 17">
    <name type="scientific">Fasciola gigantica</name>
    <name type="common">Giant liver fluke</name>
    <dbReference type="NCBI Taxonomy" id="46835"/>
    <lineage>
        <taxon>Eukaryota</taxon>
        <taxon>Metazoa</taxon>
        <taxon>Spiralia</taxon>
        <taxon>Lophotrochozoa</taxon>
        <taxon>Platyhelminthes</taxon>
        <taxon>Trematoda</taxon>
        <taxon>Digenea</taxon>
        <taxon>Plagiorchiida</taxon>
        <taxon>Echinostomata</taxon>
        <taxon>Echinostomatoidea</taxon>
        <taxon>Fasciolidae</taxon>
        <taxon>Fasciola</taxon>
    </lineage>
</organism>
<evidence type="ECO:0000256" key="5">
    <source>
        <dbReference type="ARBA" id="ARBA00022737"/>
    </source>
</evidence>
<reference evidence="16 17" key="1">
    <citation type="submission" date="2019-04" db="EMBL/GenBank/DDBJ databases">
        <title>Annotation for the trematode Fasciola gigantica.</title>
        <authorList>
            <person name="Choi Y.-J."/>
        </authorList>
    </citation>
    <scope>NUCLEOTIDE SEQUENCE [LARGE SCALE GENOMIC DNA]</scope>
    <source>
        <strain evidence="16">Uganda_cow_1</strain>
    </source>
</reference>
<evidence type="ECO:0000256" key="8">
    <source>
        <dbReference type="ARBA" id="ARBA00022989"/>
    </source>
</evidence>
<dbReference type="Gene3D" id="2.60.40.60">
    <property type="entry name" value="Cadherins"/>
    <property type="match status" value="7"/>
</dbReference>
<evidence type="ECO:0000256" key="6">
    <source>
        <dbReference type="ARBA" id="ARBA00022837"/>
    </source>
</evidence>
<keyword evidence="17" id="KW-1185">Reference proteome</keyword>
<feature type="domain" description="Cadherin" evidence="15">
    <location>
        <begin position="197"/>
        <end position="342"/>
    </location>
</feature>
<protein>
    <recommendedName>
        <fullName evidence="15">Cadherin domain-containing protein</fullName>
    </recommendedName>
</protein>
<dbReference type="OrthoDB" id="6252479at2759"/>
<dbReference type="GO" id="GO:0005509">
    <property type="term" value="F:calcium ion binding"/>
    <property type="evidence" value="ECO:0007669"/>
    <property type="project" value="UniProtKB-UniRule"/>
</dbReference>
<dbReference type="PROSITE" id="PS50268">
    <property type="entry name" value="CADHERIN_2"/>
    <property type="match status" value="7"/>
</dbReference>
<feature type="domain" description="Cadherin" evidence="15">
    <location>
        <begin position="818"/>
        <end position="982"/>
    </location>
</feature>
<evidence type="ECO:0000256" key="1">
    <source>
        <dbReference type="ARBA" id="ARBA00004251"/>
    </source>
</evidence>
<feature type="domain" description="Cadherin" evidence="15">
    <location>
        <begin position="343"/>
        <end position="490"/>
    </location>
</feature>
<keyword evidence="7" id="KW-0130">Cell adhesion</keyword>
<evidence type="ECO:0000313" key="16">
    <source>
        <dbReference type="EMBL" id="TPP59112.1"/>
    </source>
</evidence>
<evidence type="ECO:0000256" key="7">
    <source>
        <dbReference type="ARBA" id="ARBA00022889"/>
    </source>
</evidence>
<dbReference type="STRING" id="46835.A0A504YBX6"/>
<feature type="domain" description="Cadherin" evidence="15">
    <location>
        <begin position="678"/>
        <end position="817"/>
    </location>
</feature>
<feature type="domain" description="Cadherin" evidence="15">
    <location>
        <begin position="1002"/>
        <end position="1095"/>
    </location>
</feature>
<evidence type="ECO:0000313" key="17">
    <source>
        <dbReference type="Proteomes" id="UP000316759"/>
    </source>
</evidence>
<gene>
    <name evidence="16" type="ORF">FGIG_05095</name>
</gene>
<evidence type="ECO:0000259" key="15">
    <source>
        <dbReference type="PROSITE" id="PS50268"/>
    </source>
</evidence>
<feature type="domain" description="Cadherin" evidence="15">
    <location>
        <begin position="504"/>
        <end position="629"/>
    </location>
</feature>
<feature type="domain" description="Cadherin" evidence="15">
    <location>
        <begin position="56"/>
        <end position="172"/>
    </location>
</feature>
<dbReference type="EMBL" id="SUNJ01011155">
    <property type="protein sequence ID" value="TPP59112.1"/>
    <property type="molecule type" value="Genomic_DNA"/>
</dbReference>
<dbReference type="InterPro" id="IPR020894">
    <property type="entry name" value="Cadherin_CS"/>
</dbReference>
<dbReference type="SMART" id="SM00112">
    <property type="entry name" value="CA"/>
    <property type="match status" value="6"/>
</dbReference>
<keyword evidence="3 13" id="KW-0812">Transmembrane</keyword>
<evidence type="ECO:0000256" key="2">
    <source>
        <dbReference type="ARBA" id="ARBA00022475"/>
    </source>
</evidence>
<dbReference type="Proteomes" id="UP000316759">
    <property type="component" value="Unassembled WGS sequence"/>
</dbReference>
<keyword evidence="4 14" id="KW-0732">Signal</keyword>
<keyword evidence="2" id="KW-1003">Cell membrane</keyword>
<evidence type="ECO:0000256" key="9">
    <source>
        <dbReference type="ARBA" id="ARBA00023136"/>
    </source>
</evidence>
<evidence type="ECO:0000256" key="4">
    <source>
        <dbReference type="ARBA" id="ARBA00022729"/>
    </source>
</evidence>
<dbReference type="CDD" id="cd11304">
    <property type="entry name" value="Cadherin_repeat"/>
    <property type="match status" value="6"/>
</dbReference>
<feature type="compositionally biased region" description="Polar residues" evidence="12">
    <location>
        <begin position="1278"/>
        <end position="1292"/>
    </location>
</feature>
<name>A0A504YBX6_FASGI</name>
<comment type="caution">
    <text evidence="16">The sequence shown here is derived from an EMBL/GenBank/DDBJ whole genome shotgun (WGS) entry which is preliminary data.</text>
</comment>
<feature type="region of interest" description="Disordered" evidence="12">
    <location>
        <begin position="1259"/>
        <end position="1292"/>
    </location>
</feature>
<keyword evidence="8 13" id="KW-1133">Transmembrane helix</keyword>
<feature type="chain" id="PRO_5021220036" description="Cadherin domain-containing protein" evidence="14">
    <location>
        <begin position="22"/>
        <end position="1656"/>
    </location>
</feature>
<accession>A0A504YBX6</accession>